<feature type="transmembrane region" description="Helical" evidence="1">
    <location>
        <begin position="75"/>
        <end position="98"/>
    </location>
</feature>
<organism evidence="2 3">
    <name type="scientific">Siminovitchia fortis</name>
    <dbReference type="NCBI Taxonomy" id="254758"/>
    <lineage>
        <taxon>Bacteria</taxon>
        <taxon>Bacillati</taxon>
        <taxon>Bacillota</taxon>
        <taxon>Bacilli</taxon>
        <taxon>Bacillales</taxon>
        <taxon>Bacillaceae</taxon>
        <taxon>Siminovitchia</taxon>
    </lineage>
</organism>
<keyword evidence="1" id="KW-0812">Transmembrane</keyword>
<evidence type="ECO:0000313" key="2">
    <source>
        <dbReference type="EMBL" id="RWR04613.1"/>
    </source>
</evidence>
<dbReference type="OrthoDB" id="1758157at2"/>
<evidence type="ECO:0008006" key="4">
    <source>
        <dbReference type="Google" id="ProtNLM"/>
    </source>
</evidence>
<proteinExistence type="predicted"/>
<dbReference type="AlphaFoldDB" id="A0A443IJD5"/>
<keyword evidence="3" id="KW-1185">Reference proteome</keyword>
<feature type="transmembrane region" description="Helical" evidence="1">
    <location>
        <begin position="36"/>
        <end position="55"/>
    </location>
</feature>
<reference evidence="2" key="1">
    <citation type="submission" date="2018-12" db="EMBL/GenBank/DDBJ databases">
        <authorList>
            <person name="Sun L."/>
            <person name="Chen Z."/>
        </authorList>
    </citation>
    <scope>NUCLEOTIDE SEQUENCE [LARGE SCALE GENOMIC DNA]</scope>
    <source>
        <strain evidence="2">DSM 16012</strain>
    </source>
</reference>
<name>A0A443IJD5_9BACI</name>
<evidence type="ECO:0000313" key="3">
    <source>
        <dbReference type="Proteomes" id="UP000273811"/>
    </source>
</evidence>
<gene>
    <name evidence="2" type="ORF">D4N35_016780</name>
</gene>
<feature type="transmembrane region" description="Helical" evidence="1">
    <location>
        <begin position="6"/>
        <end position="24"/>
    </location>
</feature>
<dbReference type="Proteomes" id="UP000273811">
    <property type="component" value="Unassembled WGS sequence"/>
</dbReference>
<comment type="caution">
    <text evidence="2">The sequence shown here is derived from an EMBL/GenBank/DDBJ whole genome shotgun (WGS) entry which is preliminary data.</text>
</comment>
<keyword evidence="1" id="KW-0472">Membrane</keyword>
<sequence length="104" mass="11618">MLELLNLGSLVLGLIAWLLPVVNLMRYKKPDHKNWAVLSIMSISACAISLCFQIINNYHLVKIEDWTALMDITGSLAVIASVLLIVTIILNAITLIVYRDRIAK</sequence>
<evidence type="ECO:0000256" key="1">
    <source>
        <dbReference type="SAM" id="Phobius"/>
    </source>
</evidence>
<protein>
    <recommendedName>
        <fullName evidence="4">Cytochrome c oxidase subunit 4</fullName>
    </recommendedName>
</protein>
<dbReference type="EMBL" id="QYTU02000057">
    <property type="protein sequence ID" value="RWR04613.1"/>
    <property type="molecule type" value="Genomic_DNA"/>
</dbReference>
<accession>A0A443IJD5</accession>
<keyword evidence="1" id="KW-1133">Transmembrane helix</keyword>